<protein>
    <recommendedName>
        <fullName evidence="14">G protein-activated inward rectifier potassium channel 3</fullName>
    </recommendedName>
    <alternativeName>
        <fullName evidence="16">Inward rectifier K(+) channel Kir3.3</fullName>
    </alternativeName>
    <alternativeName>
        <fullName evidence="15">Potassium channel, inwardly rectifying subfamily J member 9</fullName>
    </alternativeName>
</protein>
<keyword evidence="23" id="KW-1185">Reference proteome</keyword>
<keyword evidence="6 18" id="KW-0630">Potassium</keyword>
<dbReference type="SUPFAM" id="SSF81296">
    <property type="entry name" value="E set domains"/>
    <property type="match status" value="1"/>
</dbReference>
<evidence type="ECO:0000256" key="13">
    <source>
        <dbReference type="ARBA" id="ARBA00062687"/>
    </source>
</evidence>
<feature type="transmembrane region" description="Helical" evidence="19">
    <location>
        <begin position="111"/>
        <end position="132"/>
    </location>
</feature>
<feature type="domain" description="Inward rectifier potassium channel C-terminal" evidence="21">
    <location>
        <begin position="227"/>
        <end position="399"/>
    </location>
</feature>
<evidence type="ECO:0000256" key="17">
    <source>
        <dbReference type="PIRSR" id="PIRSR005465-1"/>
    </source>
</evidence>
<evidence type="ECO:0000256" key="5">
    <source>
        <dbReference type="ARBA" id="ARBA00022882"/>
    </source>
</evidence>
<evidence type="ECO:0000256" key="1">
    <source>
        <dbReference type="ARBA" id="ARBA00004141"/>
    </source>
</evidence>
<dbReference type="InterPro" id="IPR041647">
    <property type="entry name" value="IRK_C"/>
</dbReference>
<evidence type="ECO:0000256" key="3">
    <source>
        <dbReference type="ARBA" id="ARBA00022538"/>
    </source>
</evidence>
<comment type="caution">
    <text evidence="22">The sequence shown here is derived from an EMBL/GenBank/DDBJ whole genome shotgun (WGS) entry which is preliminary data.</text>
</comment>
<dbReference type="SUPFAM" id="SSF81324">
    <property type="entry name" value="Voltage-gated potassium channels"/>
    <property type="match status" value="1"/>
</dbReference>
<accession>A0AAV8YJ82</accession>
<keyword evidence="7 19" id="KW-1133">Transmembrane helix</keyword>
<dbReference type="InterPro" id="IPR014756">
    <property type="entry name" value="Ig_E-set"/>
</dbReference>
<comment type="similarity">
    <text evidence="12">Belongs to the inward rectifier-type potassium channel (TC 1.A.2.1) family. KCNJ9 subfamily.</text>
</comment>
<dbReference type="InterPro" id="IPR040445">
    <property type="entry name" value="Kir_TM"/>
</dbReference>
<dbReference type="PIRSF" id="PIRSF005465">
    <property type="entry name" value="GIRK_kir"/>
    <property type="match status" value="1"/>
</dbReference>
<keyword evidence="2 18" id="KW-0813">Transport</keyword>
<dbReference type="FunFam" id="2.60.40.1400:FF:000001">
    <property type="entry name" value="G protein-activated inward rectifier potassium channel 2"/>
    <property type="match status" value="1"/>
</dbReference>
<evidence type="ECO:0000313" key="22">
    <source>
        <dbReference type="EMBL" id="KAJ8950680.1"/>
    </source>
</evidence>
<evidence type="ECO:0000256" key="6">
    <source>
        <dbReference type="ARBA" id="ARBA00022958"/>
    </source>
</evidence>
<keyword evidence="10 18" id="KW-0407">Ion channel</keyword>
<evidence type="ECO:0000256" key="4">
    <source>
        <dbReference type="ARBA" id="ARBA00022692"/>
    </source>
</evidence>
<dbReference type="EMBL" id="JAPWTK010000096">
    <property type="protein sequence ID" value="KAJ8950680.1"/>
    <property type="molecule type" value="Genomic_DNA"/>
</dbReference>
<dbReference type="FunFam" id="1.10.287.70:FF:000019">
    <property type="entry name" value="G protein-activated inward rectifier potassium channel 1"/>
    <property type="match status" value="1"/>
</dbReference>
<dbReference type="AlphaFoldDB" id="A0AAV8YJ82"/>
<reference evidence="22" key="1">
    <citation type="journal article" date="2023" name="Insect Mol. Biol.">
        <title>Genome sequencing provides insights into the evolution of gene families encoding plant cell wall-degrading enzymes in longhorned beetles.</title>
        <authorList>
            <person name="Shin N.R."/>
            <person name="Okamura Y."/>
            <person name="Kirsch R."/>
            <person name="Pauchet Y."/>
        </authorList>
    </citation>
    <scope>NUCLEOTIDE SEQUENCE</scope>
    <source>
        <strain evidence="22">AMC_N1</strain>
    </source>
</reference>
<evidence type="ECO:0000256" key="16">
    <source>
        <dbReference type="ARBA" id="ARBA00081071"/>
    </source>
</evidence>
<dbReference type="GO" id="GO:0005886">
    <property type="term" value="C:plasma membrane"/>
    <property type="evidence" value="ECO:0007669"/>
    <property type="project" value="TreeGrafter"/>
</dbReference>
<feature type="transmembrane region" description="Helical" evidence="19">
    <location>
        <begin position="191"/>
        <end position="215"/>
    </location>
</feature>
<evidence type="ECO:0000256" key="12">
    <source>
        <dbReference type="ARBA" id="ARBA00061604"/>
    </source>
</evidence>
<proteinExistence type="inferred from homology"/>
<feature type="domain" description="Potassium channel inwardly rectifying transmembrane" evidence="20">
    <location>
        <begin position="77"/>
        <end position="220"/>
    </location>
</feature>
<dbReference type="GO" id="GO:1990573">
    <property type="term" value="P:potassium ion import across plasma membrane"/>
    <property type="evidence" value="ECO:0007669"/>
    <property type="project" value="TreeGrafter"/>
</dbReference>
<evidence type="ECO:0000256" key="10">
    <source>
        <dbReference type="ARBA" id="ARBA00023303"/>
    </source>
</evidence>
<keyword evidence="5 18" id="KW-0851">Voltage-gated channel</keyword>
<evidence type="ECO:0000256" key="11">
    <source>
        <dbReference type="ARBA" id="ARBA00034430"/>
    </source>
</evidence>
<keyword evidence="4 18" id="KW-0812">Transmembrane</keyword>
<keyword evidence="3 18" id="KW-0633">Potassium transport</keyword>
<dbReference type="Pfam" id="PF17655">
    <property type="entry name" value="IRK_C"/>
    <property type="match status" value="1"/>
</dbReference>
<evidence type="ECO:0000259" key="21">
    <source>
        <dbReference type="Pfam" id="PF17655"/>
    </source>
</evidence>
<evidence type="ECO:0000256" key="15">
    <source>
        <dbReference type="ARBA" id="ARBA00076077"/>
    </source>
</evidence>
<evidence type="ECO:0000256" key="8">
    <source>
        <dbReference type="ARBA" id="ARBA00023065"/>
    </source>
</evidence>
<feature type="site" description="Role in the control of polyamine-mediated channel gating and in the blocking by intracellular magnesium" evidence="17">
    <location>
        <position position="206"/>
    </location>
</feature>
<evidence type="ECO:0000256" key="14">
    <source>
        <dbReference type="ARBA" id="ARBA00072191"/>
    </source>
</evidence>
<evidence type="ECO:0000256" key="7">
    <source>
        <dbReference type="ARBA" id="ARBA00022989"/>
    </source>
</evidence>
<dbReference type="GO" id="GO:0034765">
    <property type="term" value="P:regulation of monoatomic ion transmembrane transport"/>
    <property type="evidence" value="ECO:0007669"/>
    <property type="project" value="TreeGrafter"/>
</dbReference>
<evidence type="ECO:0000313" key="23">
    <source>
        <dbReference type="Proteomes" id="UP001162162"/>
    </source>
</evidence>
<name>A0AAV8YJ82_9CUCU</name>
<evidence type="ECO:0000259" key="20">
    <source>
        <dbReference type="Pfam" id="PF01007"/>
    </source>
</evidence>
<dbReference type="Pfam" id="PF01007">
    <property type="entry name" value="IRK"/>
    <property type="match status" value="1"/>
</dbReference>
<dbReference type="Gene3D" id="2.60.40.1400">
    <property type="entry name" value="G protein-activated inward rectifier potassium channel 1"/>
    <property type="match status" value="1"/>
</dbReference>
<comment type="catalytic activity">
    <reaction evidence="11">
        <text>K(+)(in) = K(+)(out)</text>
        <dbReference type="Rhea" id="RHEA:29463"/>
        <dbReference type="ChEBI" id="CHEBI:29103"/>
    </reaction>
</comment>
<dbReference type="InterPro" id="IPR016449">
    <property type="entry name" value="K_chnl_inward-rec_Kir"/>
</dbReference>
<keyword evidence="9 19" id="KW-0472">Membrane</keyword>
<sequence length="428" mass="49544">MMLTWEDKEIEKETPVFQTQFHELQTKDELRKISILKSDSAMDDPDTFRNNKGELSNTYRRKAAEALSSRQNLRAILKNGECNIFPSQVPKGKFIRDIYTTLVDSRWRWTFAMLSMGFFGSWFIFAVAWWLIAFLHGDLEPNHLPMNQLASNWTPCVLEVYGFSSCFLFSVETQHTTGYGQRTPTEECSEAIFLMCIQNVAGSIIETFLIGIVFAKLIRPKRRTHTLKFSKYAVINKRDDTLCLMFRVGDMRQKSRIIEAKIKAQLIRRKQTKEGENLTNFQSKLCISADECEGDLFFIWPMIIVHKIDSRSPFYYMSAQDLSRECFEIIVTLEGTIESTDQKTQARSSYLPDEVLWGHRFEPMHSLDVDKQGYRINYDMFDKTVTVETPLCSAAQLVELRGAQKTSNVPKITVRTEIRVPYVAPSKK</sequence>
<dbReference type="GO" id="GO:0005242">
    <property type="term" value="F:inward rectifier potassium channel activity"/>
    <property type="evidence" value="ECO:0007669"/>
    <property type="project" value="InterPro"/>
</dbReference>
<evidence type="ECO:0000256" key="18">
    <source>
        <dbReference type="RuleBase" id="RU003822"/>
    </source>
</evidence>
<evidence type="ECO:0000256" key="2">
    <source>
        <dbReference type="ARBA" id="ARBA00022448"/>
    </source>
</evidence>
<dbReference type="GO" id="GO:0034702">
    <property type="term" value="C:monoatomic ion channel complex"/>
    <property type="evidence" value="ECO:0007669"/>
    <property type="project" value="UniProtKB-KW"/>
</dbReference>
<dbReference type="Proteomes" id="UP001162162">
    <property type="component" value="Unassembled WGS sequence"/>
</dbReference>
<dbReference type="PRINTS" id="PR01320">
    <property type="entry name" value="KIRCHANNEL"/>
</dbReference>
<gene>
    <name evidence="22" type="ORF">NQ318_012760</name>
</gene>
<dbReference type="PANTHER" id="PTHR11767:SF113">
    <property type="entry name" value="INWARDLY RECTIFYING POTASSIUM CHANNEL 2, ISOFORM D"/>
    <property type="match status" value="1"/>
</dbReference>
<dbReference type="Gene3D" id="1.10.287.70">
    <property type="match status" value="1"/>
</dbReference>
<evidence type="ECO:0000256" key="9">
    <source>
        <dbReference type="ARBA" id="ARBA00023136"/>
    </source>
</evidence>
<organism evidence="22 23">
    <name type="scientific">Aromia moschata</name>
    <dbReference type="NCBI Taxonomy" id="1265417"/>
    <lineage>
        <taxon>Eukaryota</taxon>
        <taxon>Metazoa</taxon>
        <taxon>Ecdysozoa</taxon>
        <taxon>Arthropoda</taxon>
        <taxon>Hexapoda</taxon>
        <taxon>Insecta</taxon>
        <taxon>Pterygota</taxon>
        <taxon>Neoptera</taxon>
        <taxon>Endopterygota</taxon>
        <taxon>Coleoptera</taxon>
        <taxon>Polyphaga</taxon>
        <taxon>Cucujiformia</taxon>
        <taxon>Chrysomeloidea</taxon>
        <taxon>Cerambycidae</taxon>
        <taxon>Cerambycinae</taxon>
        <taxon>Callichromatini</taxon>
        <taxon>Aromia</taxon>
    </lineage>
</organism>
<evidence type="ECO:0000256" key="19">
    <source>
        <dbReference type="SAM" id="Phobius"/>
    </source>
</evidence>
<comment type="subcellular location">
    <subcellularLocation>
        <location evidence="1 18">Membrane</location>
        <topology evidence="1 18">Multi-pass membrane protein</topology>
    </subcellularLocation>
</comment>
<dbReference type="PANTHER" id="PTHR11767">
    <property type="entry name" value="INWARD RECTIFIER POTASSIUM CHANNEL"/>
    <property type="match status" value="1"/>
</dbReference>
<keyword evidence="8 18" id="KW-0406">Ion transport</keyword>
<dbReference type="InterPro" id="IPR013518">
    <property type="entry name" value="K_chnl_inward-rec_Kir_cyto"/>
</dbReference>
<comment type="subunit">
    <text evidence="13">Associates with KCNJ3/GIRK1 to form a G-protein-activated heteromultimer pore-forming unit. Interacts (via PDZ-binding motif) with SNX27 (via PDZ domain); the interaction is required when endocytosed to prevent degradation in lysosomes and promote recycling to the plasma membrane.</text>
</comment>